<keyword evidence="11" id="KW-1185">Reference proteome</keyword>
<evidence type="ECO:0000256" key="8">
    <source>
        <dbReference type="PIRNR" id="PIRNR037778"/>
    </source>
</evidence>
<dbReference type="GO" id="GO:0032217">
    <property type="term" value="F:riboflavin transmembrane transporter activity"/>
    <property type="evidence" value="ECO:0007669"/>
    <property type="project" value="UniProtKB-UniRule"/>
</dbReference>
<evidence type="ECO:0000256" key="4">
    <source>
        <dbReference type="ARBA" id="ARBA00022475"/>
    </source>
</evidence>
<gene>
    <name evidence="10" type="ORF">SAMN04487752_0494</name>
</gene>
<protein>
    <recommendedName>
        <fullName evidence="8">Riboflavin transporter</fullName>
    </recommendedName>
</protein>
<feature type="transmembrane region" description="Helical" evidence="9">
    <location>
        <begin position="12"/>
        <end position="36"/>
    </location>
</feature>
<keyword evidence="5 9" id="KW-0812">Transmembrane</keyword>
<evidence type="ECO:0000313" key="10">
    <source>
        <dbReference type="EMBL" id="SDQ06636.1"/>
    </source>
</evidence>
<dbReference type="Gene3D" id="1.10.1760.20">
    <property type="match status" value="1"/>
</dbReference>
<keyword evidence="4 8" id="KW-1003">Cell membrane</keyword>
<name>A0A1H0XVE8_9LACT</name>
<dbReference type="AlphaFoldDB" id="A0A1H0XVE8"/>
<accession>A0A1H0XVE8</accession>
<comment type="subcellular location">
    <subcellularLocation>
        <location evidence="1">Cell membrane</location>
        <topology evidence="1">Multi-pass membrane protein</topology>
    </subcellularLocation>
</comment>
<keyword evidence="3 8" id="KW-0813">Transport</keyword>
<dbReference type="PANTHER" id="PTHR38438:SF1">
    <property type="entry name" value="RIBOFLAVIN TRANSPORTER RIBU"/>
    <property type="match status" value="1"/>
</dbReference>
<evidence type="ECO:0000256" key="2">
    <source>
        <dbReference type="ARBA" id="ARBA00005540"/>
    </source>
</evidence>
<feature type="transmembrane region" description="Helical" evidence="9">
    <location>
        <begin position="152"/>
        <end position="176"/>
    </location>
</feature>
<organism evidence="10 11">
    <name type="scientific">Carnobacterium viridans</name>
    <dbReference type="NCBI Taxonomy" id="174587"/>
    <lineage>
        <taxon>Bacteria</taxon>
        <taxon>Bacillati</taxon>
        <taxon>Bacillota</taxon>
        <taxon>Bacilli</taxon>
        <taxon>Lactobacillales</taxon>
        <taxon>Carnobacteriaceae</taxon>
        <taxon>Carnobacterium</taxon>
    </lineage>
</organism>
<keyword evidence="7 8" id="KW-0472">Membrane</keyword>
<comment type="similarity">
    <text evidence="2 8">Belongs to the prokaryotic riboflavin transporter (P-RFT) (TC 2.A.87) family.</text>
</comment>
<dbReference type="PIRSF" id="PIRSF037778">
    <property type="entry name" value="UCP037778_transp_RibU"/>
    <property type="match status" value="1"/>
</dbReference>
<sequence>MQTSNTKKMVGISMLAAFATILISFGFPIIPGVTFLKVDFSDIPVLIGMFLYGPVGGVMVAFIRSLLHYIQTGGDAGYPIGDTASFIASVAYTLPIYLIMKAKIHDTKNIVFANVIGTASLTVVLSVVNYLFLLPLYLKVLNFSVGPIREYLLMGVIPFNIIKGAIVSTVFILLFAKLKTWLFRNQMTKISVK</sequence>
<evidence type="ECO:0000256" key="1">
    <source>
        <dbReference type="ARBA" id="ARBA00004651"/>
    </source>
</evidence>
<reference evidence="11" key="1">
    <citation type="submission" date="2016-10" db="EMBL/GenBank/DDBJ databases">
        <authorList>
            <person name="Varghese N."/>
            <person name="Submissions S."/>
        </authorList>
    </citation>
    <scope>NUCLEOTIDE SEQUENCE [LARGE SCALE GENOMIC DNA]</scope>
    <source>
        <strain evidence="11">MPL-11</strain>
    </source>
</reference>
<dbReference type="GO" id="GO:0005886">
    <property type="term" value="C:plasma membrane"/>
    <property type="evidence" value="ECO:0007669"/>
    <property type="project" value="UniProtKB-SubCell"/>
</dbReference>
<feature type="transmembrane region" description="Helical" evidence="9">
    <location>
        <begin position="112"/>
        <end position="132"/>
    </location>
</feature>
<proteinExistence type="inferred from homology"/>
<evidence type="ECO:0000256" key="6">
    <source>
        <dbReference type="ARBA" id="ARBA00022989"/>
    </source>
</evidence>
<dbReference type="InterPro" id="IPR025720">
    <property type="entry name" value="RibU"/>
</dbReference>
<evidence type="ECO:0000256" key="7">
    <source>
        <dbReference type="ARBA" id="ARBA00023136"/>
    </source>
</evidence>
<dbReference type="PANTHER" id="PTHR38438">
    <property type="entry name" value="RIBOFLAVIN TRANSPORTER RIBU"/>
    <property type="match status" value="1"/>
</dbReference>
<evidence type="ECO:0000256" key="9">
    <source>
        <dbReference type="SAM" id="Phobius"/>
    </source>
</evidence>
<evidence type="ECO:0000256" key="5">
    <source>
        <dbReference type="ARBA" id="ARBA00022692"/>
    </source>
</evidence>
<evidence type="ECO:0000313" key="11">
    <source>
        <dbReference type="Proteomes" id="UP000199481"/>
    </source>
</evidence>
<dbReference type="Proteomes" id="UP000199481">
    <property type="component" value="Unassembled WGS sequence"/>
</dbReference>
<dbReference type="OrthoDB" id="9809216at2"/>
<feature type="transmembrane region" description="Helical" evidence="9">
    <location>
        <begin position="83"/>
        <end position="100"/>
    </location>
</feature>
<feature type="transmembrane region" description="Helical" evidence="9">
    <location>
        <begin position="43"/>
        <end position="63"/>
    </location>
</feature>
<dbReference type="Pfam" id="PF12822">
    <property type="entry name" value="ECF_trnsprt"/>
    <property type="match status" value="1"/>
</dbReference>
<comment type="function">
    <text evidence="8">Probably a riboflavin-binding protein that interacts with the energy-coupling factor (ECF) ABC-transporter complex.</text>
</comment>
<dbReference type="EMBL" id="FNJW01000008">
    <property type="protein sequence ID" value="SDQ06636.1"/>
    <property type="molecule type" value="Genomic_DNA"/>
</dbReference>
<dbReference type="InterPro" id="IPR024529">
    <property type="entry name" value="ECF_trnsprt_substrate-spec"/>
</dbReference>
<dbReference type="RefSeq" id="WP_089974876.1">
    <property type="nucleotide sequence ID" value="NZ_CP084916.1"/>
</dbReference>
<evidence type="ECO:0000256" key="3">
    <source>
        <dbReference type="ARBA" id="ARBA00022448"/>
    </source>
</evidence>
<keyword evidence="6 9" id="KW-1133">Transmembrane helix</keyword>